<keyword evidence="8" id="KW-0934">Plastid</keyword>
<dbReference type="PROSITE" id="PS00197">
    <property type="entry name" value="2FE2S_FER_1"/>
    <property type="match status" value="1"/>
</dbReference>
<evidence type="ECO:0000256" key="4">
    <source>
        <dbReference type="ARBA" id="ARBA00022723"/>
    </source>
</evidence>
<evidence type="ECO:0000256" key="9">
    <source>
        <dbReference type="SAM" id="MobiDB-lite"/>
    </source>
</evidence>
<dbReference type="eggNOG" id="ENOG502S4AH">
    <property type="taxonomic scope" value="Eukaryota"/>
</dbReference>
<evidence type="ECO:0000256" key="2">
    <source>
        <dbReference type="ARBA" id="ARBA00022448"/>
    </source>
</evidence>
<keyword evidence="2 8" id="KW-0813">Transport</keyword>
<dbReference type="PANTHER" id="PTHR43112:SF21">
    <property type="entry name" value="FERREDOXIN"/>
    <property type="match status" value="1"/>
</dbReference>
<dbReference type="RefSeq" id="XP_003064520.1">
    <property type="nucleotide sequence ID" value="XM_003064474.1"/>
</dbReference>
<dbReference type="InterPro" id="IPR001041">
    <property type="entry name" value="2Fe-2S_ferredoxin-type"/>
</dbReference>
<keyword evidence="3 8" id="KW-0001">2Fe-2S</keyword>
<evidence type="ECO:0000256" key="8">
    <source>
        <dbReference type="RuleBase" id="RU364001"/>
    </source>
</evidence>
<sequence length="205" mass="21306">MTASARTSAPPPPRASSSSSSSSALARCARIRGGRVARRAVVAVRAGSESDKLSRNVIDLDKRKIGPGVGKPVKVTFVGAGGQEVTVDCPEDQYILDAGIDAGLELPFTCRGGICGACVAKCVEGSVDHRDIADLEFTLDEEEQAEGMALICMAYPVGDIKLETQSDWGLSLGREDAGGGWKGATGEIGGRDPTPLMGKTDRKGL</sequence>
<dbReference type="AlphaFoldDB" id="C1N8X5"/>
<dbReference type="InterPro" id="IPR006058">
    <property type="entry name" value="2Fe2S_fd_BS"/>
</dbReference>
<dbReference type="GO" id="GO:0051537">
    <property type="term" value="F:2 iron, 2 sulfur cluster binding"/>
    <property type="evidence" value="ECO:0007669"/>
    <property type="project" value="UniProtKB-KW"/>
</dbReference>
<dbReference type="Pfam" id="PF00111">
    <property type="entry name" value="Fer2"/>
    <property type="match status" value="1"/>
</dbReference>
<dbReference type="GO" id="GO:0022900">
    <property type="term" value="P:electron transport chain"/>
    <property type="evidence" value="ECO:0007669"/>
    <property type="project" value="InterPro"/>
</dbReference>
<dbReference type="OMA" id="CPEDQYI"/>
<dbReference type="GeneID" id="9689795"/>
<dbReference type="PANTHER" id="PTHR43112">
    <property type="entry name" value="FERREDOXIN"/>
    <property type="match status" value="1"/>
</dbReference>
<proteinExistence type="inferred from homology"/>
<dbReference type="Proteomes" id="UP000001876">
    <property type="component" value="Unassembled WGS sequence"/>
</dbReference>
<keyword evidence="4 8" id="KW-0479">Metal-binding</keyword>
<dbReference type="InterPro" id="IPR010241">
    <property type="entry name" value="Fd_pln"/>
</dbReference>
<evidence type="ECO:0000259" key="10">
    <source>
        <dbReference type="PROSITE" id="PS51085"/>
    </source>
</evidence>
<keyword evidence="12" id="KW-1185">Reference proteome</keyword>
<keyword evidence="5 8" id="KW-0249">Electron transport</keyword>
<dbReference type="CDD" id="cd00207">
    <property type="entry name" value="fer2"/>
    <property type="match status" value="1"/>
</dbReference>
<keyword evidence="8" id="KW-0150">Chloroplast</keyword>
<reference evidence="11 12" key="1">
    <citation type="journal article" date="2009" name="Science">
        <title>Green evolution and dynamic adaptations revealed by genomes of the marine picoeukaryotes Micromonas.</title>
        <authorList>
            <person name="Worden A.Z."/>
            <person name="Lee J.H."/>
            <person name="Mock T."/>
            <person name="Rouze P."/>
            <person name="Simmons M.P."/>
            <person name="Aerts A.L."/>
            <person name="Allen A.E."/>
            <person name="Cuvelier M.L."/>
            <person name="Derelle E."/>
            <person name="Everett M.V."/>
            <person name="Foulon E."/>
            <person name="Grimwood J."/>
            <person name="Gundlach H."/>
            <person name="Henrissat B."/>
            <person name="Napoli C."/>
            <person name="McDonald S.M."/>
            <person name="Parker M.S."/>
            <person name="Rombauts S."/>
            <person name="Salamov A."/>
            <person name="Von Dassow P."/>
            <person name="Badger J.H."/>
            <person name="Coutinho P.M."/>
            <person name="Demir E."/>
            <person name="Dubchak I."/>
            <person name="Gentemann C."/>
            <person name="Eikrem W."/>
            <person name="Gready J.E."/>
            <person name="John U."/>
            <person name="Lanier W."/>
            <person name="Lindquist E.A."/>
            <person name="Lucas S."/>
            <person name="Mayer K.F."/>
            <person name="Moreau H."/>
            <person name="Not F."/>
            <person name="Otillar R."/>
            <person name="Panaud O."/>
            <person name="Pangilinan J."/>
            <person name="Paulsen I."/>
            <person name="Piegu B."/>
            <person name="Poliakov A."/>
            <person name="Robbens S."/>
            <person name="Schmutz J."/>
            <person name="Toulza E."/>
            <person name="Wyss T."/>
            <person name="Zelensky A."/>
            <person name="Zhou K."/>
            <person name="Armbrust E.V."/>
            <person name="Bhattacharya D."/>
            <person name="Goodenough U.W."/>
            <person name="Van de Peer Y."/>
            <person name="Grigoriev I.V."/>
        </authorList>
    </citation>
    <scope>NUCLEOTIDE SEQUENCE [LARGE SCALE GENOMIC DNA]</scope>
    <source>
        <strain evidence="11 12">CCMP1545</strain>
    </source>
</reference>
<dbReference type="OrthoDB" id="1885901at2759"/>
<evidence type="ECO:0000313" key="11">
    <source>
        <dbReference type="EMBL" id="EEH51425.1"/>
    </source>
</evidence>
<feature type="region of interest" description="Disordered" evidence="9">
    <location>
        <begin position="181"/>
        <end position="205"/>
    </location>
</feature>
<feature type="region of interest" description="Disordered" evidence="9">
    <location>
        <begin position="1"/>
        <end position="24"/>
    </location>
</feature>
<protein>
    <recommendedName>
        <fullName evidence="8">Ferredoxin</fullName>
    </recommendedName>
</protein>
<keyword evidence="7 8" id="KW-0411">Iron-sulfur</keyword>
<dbReference type="GO" id="GO:0009055">
    <property type="term" value="F:electron transfer activity"/>
    <property type="evidence" value="ECO:0007669"/>
    <property type="project" value="InterPro"/>
</dbReference>
<dbReference type="NCBIfam" id="TIGR02008">
    <property type="entry name" value="fdx_plant"/>
    <property type="match status" value="1"/>
</dbReference>
<comment type="function">
    <text evidence="8">Ferredoxins are iron-sulfur proteins that transfer electrons in a wide variety of metabolic reactions.</text>
</comment>
<dbReference type="Gene3D" id="3.10.20.30">
    <property type="match status" value="1"/>
</dbReference>
<dbReference type="KEGG" id="mpp:MICPUCDRAFT_37020"/>
<dbReference type="EMBL" id="GG663751">
    <property type="protein sequence ID" value="EEH51425.1"/>
    <property type="molecule type" value="Genomic_DNA"/>
</dbReference>
<comment type="subcellular location">
    <subcellularLocation>
        <location evidence="8">Plastid</location>
        <location evidence="8">Chloroplast</location>
    </subcellularLocation>
</comment>
<dbReference type="GO" id="GO:0009507">
    <property type="term" value="C:chloroplast"/>
    <property type="evidence" value="ECO:0007669"/>
    <property type="project" value="UniProtKB-SubCell"/>
</dbReference>
<dbReference type="InterPro" id="IPR036010">
    <property type="entry name" value="2Fe-2S_ferredoxin-like_sf"/>
</dbReference>
<organism evidence="12">
    <name type="scientific">Micromonas pusilla (strain CCMP1545)</name>
    <name type="common">Picoplanktonic green alga</name>
    <dbReference type="NCBI Taxonomy" id="564608"/>
    <lineage>
        <taxon>Eukaryota</taxon>
        <taxon>Viridiplantae</taxon>
        <taxon>Chlorophyta</taxon>
        <taxon>Mamiellophyceae</taxon>
        <taxon>Mamiellales</taxon>
        <taxon>Mamiellaceae</taxon>
        <taxon>Micromonas</taxon>
    </lineage>
</organism>
<evidence type="ECO:0000256" key="7">
    <source>
        <dbReference type="ARBA" id="ARBA00023014"/>
    </source>
</evidence>
<dbReference type="SUPFAM" id="SSF54292">
    <property type="entry name" value="2Fe-2S ferredoxin-like"/>
    <property type="match status" value="1"/>
</dbReference>
<comment type="cofactor">
    <cofactor evidence="8">
        <name>[2Fe-2S] cluster</name>
        <dbReference type="ChEBI" id="CHEBI:190135"/>
    </cofactor>
    <text evidence="8">Binds 1 [2Fe-2S] cluster.</text>
</comment>
<evidence type="ECO:0000256" key="3">
    <source>
        <dbReference type="ARBA" id="ARBA00022714"/>
    </source>
</evidence>
<feature type="domain" description="2Fe-2S ferredoxin-type" evidence="10">
    <location>
        <begin position="73"/>
        <end position="168"/>
    </location>
</feature>
<comment type="similarity">
    <text evidence="1 8">Belongs to the 2Fe2S plant-type ferredoxin family.</text>
</comment>
<keyword evidence="6 8" id="KW-0408">Iron</keyword>
<name>C1N8X5_MICPC</name>
<dbReference type="STRING" id="564608.C1N8X5"/>
<accession>C1N8X5</accession>
<evidence type="ECO:0000313" key="12">
    <source>
        <dbReference type="Proteomes" id="UP000001876"/>
    </source>
</evidence>
<dbReference type="InterPro" id="IPR012675">
    <property type="entry name" value="Beta-grasp_dom_sf"/>
</dbReference>
<dbReference type="GO" id="GO:0046872">
    <property type="term" value="F:metal ion binding"/>
    <property type="evidence" value="ECO:0007669"/>
    <property type="project" value="UniProtKB-KW"/>
</dbReference>
<evidence type="ECO:0000256" key="6">
    <source>
        <dbReference type="ARBA" id="ARBA00023004"/>
    </source>
</evidence>
<feature type="compositionally biased region" description="Low complexity" evidence="9">
    <location>
        <begin position="15"/>
        <end position="24"/>
    </location>
</feature>
<evidence type="ECO:0000256" key="5">
    <source>
        <dbReference type="ARBA" id="ARBA00022982"/>
    </source>
</evidence>
<dbReference type="PROSITE" id="PS51085">
    <property type="entry name" value="2FE2S_FER_2"/>
    <property type="match status" value="1"/>
</dbReference>
<gene>
    <name evidence="11" type="primary">PETF4</name>
    <name evidence="11" type="ORF">MICPUCDRAFT_37020</name>
</gene>
<evidence type="ECO:0000256" key="1">
    <source>
        <dbReference type="ARBA" id="ARBA00007874"/>
    </source>
</evidence>